<dbReference type="AlphaFoldDB" id="A0A5N6GLY2"/>
<proteinExistence type="predicted"/>
<evidence type="ECO:0000313" key="1">
    <source>
        <dbReference type="EMBL" id="KAB8242968.1"/>
    </source>
</evidence>
<sequence>MSGSNDDQKQALADFLFLNYPDFFYHLEDLENAKSRTGKQYHEGLEIILGNDLPTDVFVNLDNITFVVRAGYAALRPDLKRFTDEMLCTWLVSGLWPETCYNPEDDEIWMQCSIDMMHVGIEKDPETRTMLRRVAQIRMYYWYEEQVKRVREMQPADTLIFSHDILEKATYTLLERFYSDWKITDHVSREELRKTFEAEKEVGKKWCELVYYLGEGILVICGKIMDTQMKSLSSDDVHTLATFIINCYPHLPQVCRCFDSVVKTFIQKRVLSHDELRQWHDELNWDIIKGGLQEIKQPPQQPVSWFPVEKLSAMIDLTNFIRSALHRDVSIS</sequence>
<name>A0A5N6GLY2_ASPFL</name>
<protein>
    <submittedName>
        <fullName evidence="1">Uncharacterized protein</fullName>
    </submittedName>
</protein>
<organism evidence="1">
    <name type="scientific">Aspergillus flavus</name>
    <dbReference type="NCBI Taxonomy" id="5059"/>
    <lineage>
        <taxon>Eukaryota</taxon>
        <taxon>Fungi</taxon>
        <taxon>Dikarya</taxon>
        <taxon>Ascomycota</taxon>
        <taxon>Pezizomycotina</taxon>
        <taxon>Eurotiomycetes</taxon>
        <taxon>Eurotiomycetidae</taxon>
        <taxon>Eurotiales</taxon>
        <taxon>Aspergillaceae</taxon>
        <taxon>Aspergillus</taxon>
        <taxon>Aspergillus subgen. Circumdati</taxon>
    </lineage>
</organism>
<gene>
    <name evidence="1" type="ORF">BDV35DRAFT_383598</name>
</gene>
<accession>A0A5N6GLY2</accession>
<dbReference type="Proteomes" id="UP000325434">
    <property type="component" value="Unassembled WGS sequence"/>
</dbReference>
<dbReference type="EMBL" id="ML734652">
    <property type="protein sequence ID" value="KAB8242968.1"/>
    <property type="molecule type" value="Genomic_DNA"/>
</dbReference>
<reference evidence="1" key="1">
    <citation type="submission" date="2019-04" db="EMBL/GenBank/DDBJ databases">
        <title>Friends and foes A comparative genomics study of 23 Aspergillus species from section Flavi.</title>
        <authorList>
            <consortium name="DOE Joint Genome Institute"/>
            <person name="Kjaerbolling I."/>
            <person name="Vesth T."/>
            <person name="Frisvad J.C."/>
            <person name="Nybo J.L."/>
            <person name="Theobald S."/>
            <person name="Kildgaard S."/>
            <person name="Isbrandt T."/>
            <person name="Kuo A."/>
            <person name="Sato A."/>
            <person name="Lyhne E.K."/>
            <person name="Kogle M.E."/>
            <person name="Wiebenga A."/>
            <person name="Kun R.S."/>
            <person name="Lubbers R.J."/>
            <person name="Makela M.R."/>
            <person name="Barry K."/>
            <person name="Chovatia M."/>
            <person name="Clum A."/>
            <person name="Daum C."/>
            <person name="Haridas S."/>
            <person name="He G."/>
            <person name="LaButti K."/>
            <person name="Lipzen A."/>
            <person name="Mondo S."/>
            <person name="Riley R."/>
            <person name="Salamov A."/>
            <person name="Simmons B.A."/>
            <person name="Magnuson J.K."/>
            <person name="Henrissat B."/>
            <person name="Mortensen U.H."/>
            <person name="Larsen T.O."/>
            <person name="Devries R.P."/>
            <person name="Grigoriev I.V."/>
            <person name="Machida M."/>
            <person name="Baker S.E."/>
            <person name="Andersen M.R."/>
        </authorList>
    </citation>
    <scope>NUCLEOTIDE SEQUENCE [LARGE SCALE GENOMIC DNA]</scope>
    <source>
        <strain evidence="1">CBS 121.62</strain>
    </source>
</reference>